<dbReference type="CDD" id="cd04514">
    <property type="entry name" value="Taspase1_like"/>
    <property type="match status" value="2"/>
</dbReference>
<feature type="compositionally biased region" description="Polar residues" evidence="8">
    <location>
        <begin position="537"/>
        <end position="546"/>
    </location>
</feature>
<protein>
    <submittedName>
        <fullName evidence="10">Threonine aspartase</fullName>
    </submittedName>
</protein>
<reference evidence="10" key="1">
    <citation type="submission" date="2016-11" db="EMBL/GenBank/DDBJ databases">
        <title>The genome of Nicotiana attenuata.</title>
        <authorList>
            <person name="Xu S."/>
            <person name="Brockmoeller T."/>
            <person name="Gaquerel E."/>
            <person name="Navarro A."/>
            <person name="Kuhl H."/>
            <person name="Gase K."/>
            <person name="Ling Z."/>
            <person name="Zhou W."/>
            <person name="Kreitzer C."/>
            <person name="Stanke M."/>
            <person name="Tang H."/>
            <person name="Lyons E."/>
            <person name="Pandey P."/>
            <person name="Pandey S.P."/>
            <person name="Timmermann B."/>
            <person name="Baldwin I.T."/>
        </authorList>
    </citation>
    <scope>NUCLEOTIDE SEQUENCE [LARGE SCALE GENOMIC DNA]</scope>
    <source>
        <strain evidence="10">UT</strain>
    </source>
</reference>
<dbReference type="STRING" id="49451.A0A1J6KDP3"/>
<feature type="compositionally biased region" description="Polar residues" evidence="8">
    <location>
        <begin position="1009"/>
        <end position="1020"/>
    </location>
</feature>
<dbReference type="GO" id="GO:0006355">
    <property type="term" value="P:regulation of DNA-templated transcription"/>
    <property type="evidence" value="ECO:0007669"/>
    <property type="project" value="InterPro"/>
</dbReference>
<evidence type="ECO:0000256" key="3">
    <source>
        <dbReference type="ARBA" id="ARBA00023125"/>
    </source>
</evidence>
<dbReference type="InterPro" id="IPR003441">
    <property type="entry name" value="NAC-dom"/>
</dbReference>
<sequence length="1020" mass="111300">MAAEVADETSTFFVAVHVGAGYHAPSNEKALRSVMKRACLAADSVLRKGPGGCIDAVTAAIQVLEDDPNTNAGRGSNLTEDGHVECDASIMDGDSGTFGAVGAVPGVRNSIQIAALLVKEQMSGSPLLGRISPMFLVGEGARTWAMSRGIVSPSTVSEAEEWLVTERARTQWKRYKGMLDDAKDVNDASATKMAHPKDSGTVSARVYELKTKVTAMKQGARSVTEYANLLQGLWQEIDHYQCIQMRCPEDAVTLKRFIERERTYDFLAGLNVELDPVWVQILGKEELPSLDEAVSIVRAEEGHKSVMLDTQAREGSALVAKGAGQKENSMLQPSDNSTQPTNASKLFNRDSLYCIYCKKHRHTRERCWKLNGKPQNNNHRGENGRQAYVASTHQNDLDNSAKSNPEISQEDIERLKGLLSSLDKSNPAETESESFFSTSYLQGETKNEDSPKDVFILDIAESSKNEVTVESPGPIEPSVETPDPTESPDHQNEERTQSDIQPPLQVYSRRKERVHPPAQAQSSNLAPVPSSEYVPESLNNQEQPSDQVDDLNLPIALRKGTRNYTPEVDNQSRGNGGRNQISILGALDEDFISDTVGVICVDTEGHIACGSSSGGIALKVGGRVGLAAMYGSGCWASSKGPFGAPFIVGCCVSGSGEHLMRGFAARECCVSSALSQAGPSSACKKVLQSAVRENSQCGTESSAGFLLVQAESPRMIAGGLARMDAVEIAAVYSSSSFGIGYFGSSMERPKVSVLRSTKKHGKTAIGITLNLFDMSKASSLGKCRGSKVAFKCRLEFQKEKPTWKGVSRTVGKGTWKPQNKGREVFDDKGRLMGYVESLKYIPANKSSNNVNGKWLMTEYSLFDRYLAAREIKNKGFVICKIKKKGRPGDKKKGNNIDEVVNDENMRDIEEFINTVLKEDVQVEDNGIRSNGIAKDDQENNIIQYVEGDQVRDHVLSLLGSPEDIVDADDHEENVEDCIDQGDEFQVHLLEEYIDSVMQSEDVQAEDNGMMSSNDINYSKG</sequence>
<organism evidence="10 11">
    <name type="scientific">Nicotiana attenuata</name>
    <name type="common">Coyote tobacco</name>
    <dbReference type="NCBI Taxonomy" id="49451"/>
    <lineage>
        <taxon>Eukaryota</taxon>
        <taxon>Viridiplantae</taxon>
        <taxon>Streptophyta</taxon>
        <taxon>Embryophyta</taxon>
        <taxon>Tracheophyta</taxon>
        <taxon>Spermatophyta</taxon>
        <taxon>Magnoliopsida</taxon>
        <taxon>eudicotyledons</taxon>
        <taxon>Gunneridae</taxon>
        <taxon>Pentapetalae</taxon>
        <taxon>asterids</taxon>
        <taxon>lamiids</taxon>
        <taxon>Solanales</taxon>
        <taxon>Solanaceae</taxon>
        <taxon>Nicotianoideae</taxon>
        <taxon>Nicotianeae</taxon>
        <taxon>Nicotiana</taxon>
    </lineage>
</organism>
<dbReference type="InterPro" id="IPR000246">
    <property type="entry name" value="Peptidase_T2"/>
</dbReference>
<dbReference type="PANTHER" id="PTHR10188:SF8">
    <property type="entry name" value="THREONINE ASPARTASE 1"/>
    <property type="match status" value="1"/>
</dbReference>
<evidence type="ECO:0000256" key="7">
    <source>
        <dbReference type="PIRSR" id="PIRSR600246-3"/>
    </source>
</evidence>
<dbReference type="GO" id="GO:0005737">
    <property type="term" value="C:cytoplasm"/>
    <property type="evidence" value="ECO:0007669"/>
    <property type="project" value="TreeGrafter"/>
</dbReference>
<dbReference type="PANTHER" id="PTHR10188">
    <property type="entry name" value="L-ASPARAGINASE"/>
    <property type="match status" value="1"/>
</dbReference>
<evidence type="ECO:0000256" key="6">
    <source>
        <dbReference type="PIRSR" id="PIRSR600246-1"/>
    </source>
</evidence>
<feature type="region of interest" description="Disordered" evidence="8">
    <location>
        <begin position="1001"/>
        <end position="1020"/>
    </location>
</feature>
<evidence type="ECO:0000256" key="4">
    <source>
        <dbReference type="ARBA" id="ARBA00023163"/>
    </source>
</evidence>
<feature type="compositionally biased region" description="Basic and acidic residues" evidence="8">
    <location>
        <begin position="487"/>
        <end position="497"/>
    </location>
</feature>
<dbReference type="SUPFAM" id="SSF56235">
    <property type="entry name" value="N-terminal nucleophile aminohydrolases (Ntn hydrolases)"/>
    <property type="match status" value="2"/>
</dbReference>
<evidence type="ECO:0000256" key="8">
    <source>
        <dbReference type="SAM" id="MobiDB-lite"/>
    </source>
</evidence>
<feature type="region of interest" description="Disordered" evidence="8">
    <location>
        <begin position="463"/>
        <end position="550"/>
    </location>
</feature>
<dbReference type="PROSITE" id="PS51005">
    <property type="entry name" value="NAC"/>
    <property type="match status" value="1"/>
</dbReference>
<keyword evidence="2" id="KW-0805">Transcription regulation</keyword>
<keyword evidence="11" id="KW-1185">Reference proteome</keyword>
<dbReference type="OMA" id="ERERTYD"/>
<evidence type="ECO:0000259" key="9">
    <source>
        <dbReference type="PROSITE" id="PS51005"/>
    </source>
</evidence>
<feature type="domain" description="NAC" evidence="9">
    <location>
        <begin position="737"/>
        <end position="884"/>
    </location>
</feature>
<evidence type="ECO:0000313" key="11">
    <source>
        <dbReference type="Proteomes" id="UP000187609"/>
    </source>
</evidence>
<dbReference type="InterPro" id="IPR036093">
    <property type="entry name" value="NAC_dom_sf"/>
</dbReference>
<dbReference type="GO" id="GO:0003677">
    <property type="term" value="F:DNA binding"/>
    <property type="evidence" value="ECO:0007669"/>
    <property type="project" value="UniProtKB-KW"/>
</dbReference>
<dbReference type="AlphaFoldDB" id="A0A1J6KDP3"/>
<keyword evidence="4" id="KW-0804">Transcription</keyword>
<feature type="region of interest" description="Disordered" evidence="8">
    <location>
        <begin position="423"/>
        <end position="448"/>
    </location>
</feature>
<keyword evidence="5" id="KW-0539">Nucleus</keyword>
<gene>
    <name evidence="10" type="ORF">A4A49_23897</name>
</gene>
<feature type="active site" description="Nucleophile" evidence="6">
    <location>
        <position position="595"/>
    </location>
</feature>
<proteinExistence type="predicted"/>
<keyword evidence="3" id="KW-0238">DNA-binding</keyword>
<dbReference type="InterPro" id="IPR029055">
    <property type="entry name" value="Ntn_hydrolases_N"/>
</dbReference>
<dbReference type="InterPro" id="IPR037464">
    <property type="entry name" value="Taspase1"/>
</dbReference>
<evidence type="ECO:0000256" key="2">
    <source>
        <dbReference type="ARBA" id="ARBA00023015"/>
    </source>
</evidence>
<dbReference type="Gramene" id="OIT26828">
    <property type="protein sequence ID" value="OIT26828"/>
    <property type="gene ID" value="A4A49_23897"/>
</dbReference>
<evidence type="ECO:0000256" key="5">
    <source>
        <dbReference type="ARBA" id="ARBA00023242"/>
    </source>
</evidence>
<dbReference type="EMBL" id="MJEQ01002649">
    <property type="protein sequence ID" value="OIT26828.1"/>
    <property type="molecule type" value="Genomic_DNA"/>
</dbReference>
<evidence type="ECO:0000256" key="1">
    <source>
        <dbReference type="ARBA" id="ARBA00011601"/>
    </source>
</evidence>
<dbReference type="GO" id="GO:0004298">
    <property type="term" value="F:threonine-type endopeptidase activity"/>
    <property type="evidence" value="ECO:0007669"/>
    <property type="project" value="InterPro"/>
</dbReference>
<evidence type="ECO:0000313" key="10">
    <source>
        <dbReference type="EMBL" id="OIT26828.1"/>
    </source>
</evidence>
<feature type="compositionally biased region" description="Polar residues" evidence="8">
    <location>
        <begin position="326"/>
        <end position="344"/>
    </location>
</feature>
<dbReference type="SUPFAM" id="SSF101941">
    <property type="entry name" value="NAC domain"/>
    <property type="match status" value="1"/>
</dbReference>
<dbReference type="GO" id="GO:0051604">
    <property type="term" value="P:protein maturation"/>
    <property type="evidence" value="ECO:0007669"/>
    <property type="project" value="TreeGrafter"/>
</dbReference>
<dbReference type="SMR" id="A0A1J6KDP3"/>
<comment type="caution">
    <text evidence="10">The sequence shown here is derived from an EMBL/GenBank/DDBJ whole genome shotgun (WGS) entry which is preliminary data.</text>
</comment>
<feature type="site" description="Cleavage; by autolysis" evidence="7">
    <location>
        <begin position="594"/>
        <end position="595"/>
    </location>
</feature>
<name>A0A1J6KDP3_NICAT</name>
<dbReference type="Gene3D" id="2.170.150.80">
    <property type="entry name" value="NAC domain"/>
    <property type="match status" value="1"/>
</dbReference>
<accession>A0A1J6KDP3</accession>
<comment type="subunit">
    <text evidence="1">Heterotetramer of two alpha and two beta chains arranged as a dimer of alpha/beta heterodimers.</text>
</comment>
<dbReference type="Gene3D" id="3.60.20.30">
    <property type="entry name" value="(Glycosyl)asparaginase"/>
    <property type="match status" value="1"/>
</dbReference>
<dbReference type="Proteomes" id="UP000187609">
    <property type="component" value="Unassembled WGS sequence"/>
</dbReference>
<dbReference type="FunFam" id="3.60.20.30:FF:000004">
    <property type="entry name" value="Putative threonine aspartase isoform A"/>
    <property type="match status" value="1"/>
</dbReference>
<feature type="region of interest" description="Disordered" evidence="8">
    <location>
        <begin position="324"/>
        <end position="344"/>
    </location>
</feature>
<dbReference type="Pfam" id="PF01112">
    <property type="entry name" value="Asparaginase_2"/>
    <property type="match status" value="2"/>
</dbReference>